<dbReference type="AlphaFoldDB" id="K0B829"/>
<accession>K0B829</accession>
<dbReference type="HOGENOM" id="CLU_2490272_0_0_2"/>
<sequence length="86" mass="10064">MKKIPSIKKDIPIPRIVKPIIDACLREIRIFQNGLKKRNNVKIINIQKTTKGIMLVHKNSRKSYIVCSKTSKLVIERKILHHVKRL</sequence>
<dbReference type="EMBL" id="CP003842">
    <property type="protein sequence ID" value="AFS81267.1"/>
    <property type="molecule type" value="Genomic_DNA"/>
</dbReference>
<gene>
    <name evidence="1" type="ORF">NKOR_06980</name>
</gene>
<organism evidence="1 2">
    <name type="scientific">Candidatus Nitrosopumilus koreensis AR1</name>
    <dbReference type="NCBI Taxonomy" id="1229908"/>
    <lineage>
        <taxon>Archaea</taxon>
        <taxon>Nitrososphaerota</taxon>
        <taxon>Nitrososphaeria</taxon>
        <taxon>Nitrosopumilales</taxon>
        <taxon>Nitrosopumilaceae</taxon>
        <taxon>Nitrosopumilus</taxon>
    </lineage>
</organism>
<reference evidence="1 2" key="1">
    <citation type="journal article" date="2012" name="J. Bacteriol.">
        <title>Draft Genome Sequence of an Ammonia-Oxidizing Archaeon, "Candidatus Nitrosopumilus koreensis" AR1, from Marine Sediment.</title>
        <authorList>
            <person name="Park S.J."/>
            <person name="Kim J.G."/>
            <person name="Jung M.Y."/>
            <person name="Kim S.J."/>
            <person name="Cha I.T."/>
            <person name="Kwon K."/>
            <person name="Lee J.H."/>
            <person name="Rhee S.K."/>
        </authorList>
    </citation>
    <scope>NUCLEOTIDE SEQUENCE [LARGE SCALE GENOMIC DNA]</scope>
    <source>
        <strain evidence="1 2">AR1</strain>
    </source>
</reference>
<name>K0B829_9ARCH</name>
<evidence type="ECO:0000313" key="1">
    <source>
        <dbReference type="EMBL" id="AFS81267.1"/>
    </source>
</evidence>
<protein>
    <submittedName>
        <fullName evidence="1">Uncharacterized protein</fullName>
    </submittedName>
</protein>
<evidence type="ECO:0000313" key="2">
    <source>
        <dbReference type="Proteomes" id="UP000006101"/>
    </source>
</evidence>
<dbReference type="KEGG" id="nkr:NKOR_06980"/>
<dbReference type="Proteomes" id="UP000006101">
    <property type="component" value="Chromosome"/>
</dbReference>
<proteinExistence type="predicted"/>
<keyword evidence="2" id="KW-1185">Reference proteome</keyword>